<dbReference type="Pfam" id="PF00501">
    <property type="entry name" value="AMP-binding"/>
    <property type="match status" value="3"/>
</dbReference>
<dbReference type="InterPro" id="IPR045851">
    <property type="entry name" value="AMP-bd_C_sf"/>
</dbReference>
<dbReference type="Gene3D" id="3.30.559.30">
    <property type="entry name" value="Nonribosomal peptide synthetase, condensation domain"/>
    <property type="match status" value="2"/>
</dbReference>
<evidence type="ECO:0000259" key="4">
    <source>
        <dbReference type="PROSITE" id="PS50075"/>
    </source>
</evidence>
<dbReference type="Gene3D" id="3.30.300.30">
    <property type="match status" value="3"/>
</dbReference>
<protein>
    <recommendedName>
        <fullName evidence="4">Carrier domain-containing protein</fullName>
    </recommendedName>
</protein>
<feature type="domain" description="Carrier" evidence="4">
    <location>
        <begin position="544"/>
        <end position="623"/>
    </location>
</feature>
<sequence>MANPPSATRFSLSSSSASDSISKLFEDAARSCPQRPAVQFELSGQVTYLQLRFMVDALAAELRGMVYKGQPVPVLLPRSVYQVCAILTLAKLGAVYVPLDVNMPASRLYSILSTTQATMVIAEGRFQSLFEGFNGSKLGFFDPLDSLGVAEGRTCPSGPCPAEDVTGPDDLAAVLFTSGSTGQPKGVMLSHRNLIEPVRLLSQLEKINPVSRILQFASCAFDVHLLDVFCAAFNGATLCQVSQENLASNLSGWVQDMAVDVAHLTPSVITLLESGRVYSLKHMVTCGEPVTQGIIQDWGGRVNLINLYGPCEASSVLAMVLQPGSKPNVFGPPSSHASVHVLDDTGKPVAAGVEGEIYCSGDSVALGYLGDDAATERSFRPSGSFGLVPSLKGNVLHATGDWGRLTAAGELVLLGRRDSQIKIDGQRVHLGEIHAVVDNISIGAVILPITGPTGRVKLFAFSTNGRVSDGPPEILPHDSALVRELYSACRISLPAYAIPRFVLLSAIPLTPSGKVDEQKLSRMVRDCSRENPPGHSDLLASRRPCASTDIVDLQEMLANMTAAPFSGGAPYINDDLRYYGLTSIDFMLLIKHVSSACGVSLTFQEVMRNPSIQAIAGILKEKLCQIGAGSWKDLAMTPDASTSTTPWVPASQSQGLILSAQSALQNHAYNCNFVIRVESFPLDPDRLVSALRVVCARHEVLRSTYHEGDNTMAPAYFQKVHTISELGPVCRIHGFEASYDAARGLEMALACITDEAELVFDLEQDSPVRMAAYQLNISGDDWIIHFNIHHVAIDEWGFSIVCHELESIYQALPAQGRDPSSSLGTAIQYREFSQYQRNKEMCHQRQERLKWWLNQLDAETLEPLMTELHVHRPTDALISFEKDTSLVYVQPLDASQVRSFESKQCAGSTPFIGWLTLCQVVLARMLRRSKFALAIPVTERGMDPAFQGVVGFCLNTLLIPVSLDPEDTVADSLSTTQRTFDTCVEHSLPLETVVQELNRSRAPNDKVRPQVMFVYHDPGRGDAMEPSSAKGFLRSAKQLQLASVGSRFDLVMHYCSKLGSDDAHIKIEYRRSLFSRELVATMARSIDAALGDLVAYGNQRACANINCLSSFDEARISEWSTPSPLPETMERIWLSGGGTLLHQLVESTARKMPLKTAVRTLDHALTYSELMAKATSLCRRLQTVGSIVGTRVLIFLSKSVELVVAELAVLVGGGTFVVLDPRHKRAINQDKLDTCRPGMVIVDSTTSALLPSPRSVSGVHRVNLSETAVISCTREEASGPARDDDAYLCFTSASTGNAKCFSVSHEASAASIMSHVDTFQLSPTDRVAMVSSISFDISILETFAAWTAGATLCIASEDDMLTDLAHTLACLEATCVFATPTLLSMIEGGPSTVPSLRLVATGGEPTPPKLFKQWVGWVDLRNAYGPAEVAMNTHTRRFLPHDPISRVGQRIGRPLPSVRSHVLDCNGNLALPGCVGYLHIGAREPDRLGHLSRGYISPASANARYKSHPRFGRLYDTGDLALYTFDGELNFLGRADDQVKVNGVRMNLGDVERALQGDHGQQVMAELGLDVSTGDQFVVVLLHVQNSQPRAERGLSCSWLHPPSPDVVQQLLQLRERAAANLIDAMMPRFWIPVSSRFPRSENAKVDRRAVKLWIAEFLSLGDSHIRNQYSALGLGQPHAQDIASTQRIRETNLGRTLIECWATVFGIPDEQVNPELPFLHVGGDSISAIRFVSRLRSQGVAGCTVSQLYESPTLTLLHAALEPLQAPSSRLRTGRTTSVAEDVYNGLEPSLAESAIMEATTLGISRSVVKRVYPTTSMQKTMLLASASQPGLYITRVTLHLEGPLDKDCMLRAWQAVCNAHPSMRTTFVSVRSRGILSFFSVEASAPALCSLPDIVESSVSQRTIQQIDTGWERGFRLGDAMFRLMMVEYKDRCHKLILSCHHASCDGWSLNIILRDLAQAYRGHPLAPSRPFSAVVAHLRDRSQSAARAYWQSYLEDYSHHSLAWDNRHAWMNLQMRAATQVLGLVSSHALADSARRHGVTPAVFLQAALAVLLSNVSGKDDVAFGQIVSGRHLPVDGVVDIVGDLLNMIPLRVTVDRDSEVGPWLRAVYQSSIESLEHHHILLEDIRRCAGGSELLETIFVFENHANRLDSSIFGSLELKSIHGQEFSNVPLTVIAEFVESGLMVTFKFNEAVLPGWRVESMIRAYGSIVADMLTGAAVSELGRSGLDEVVHVKEGFRLLDQQLENLGSHTLVSLFNTATYDFPDEVAIEEESRSVTFSELSRSSDAVCDYLVEAGIEAGQIVPILFDASVDMVVAMLGIMKAGATYCPIDVDSPDLRIRQTLRQVAAKVMIGDRVNGDRLSEELLAEVRFLHVVEMLSQPPCTDPRPVIFPKSPCYVLFTSGTTGTPKACLLSHGAVANAVLQTSSTTQLTRGSRVLLFASYNFDALVIDVFGCLATGGTMCISTPTKLRSNLGQVVNERLIDHAHLTPSVAQVLHPDDCKSLRTLVLGGERMSTVLQARWAGRLRLYDGYGPTECAVQVSTTLISPQSEVGVISRPLPGNVIILVDSHGRIPRVGEIGEICIGGCQVFEGYLDSAEETRSSLRSCKSFESRPLLGTGDLGVYRQDMTIRILGRKDTQVKLSGERVEVAEIESVIYSFAGVTRCAVLVDKNRLYAMVEKPKGASGSLPDQLRDWCLRWLPQRLVPRVLTWPSLPLTSSNKLNRKAVLQQLQEFESLHLTTSENAPSSETERSIASMIAEICGREVTDACLPLQHCGLNSLEILHLRSSMAALYRFTLELS</sequence>
<dbReference type="PROSITE" id="PS00455">
    <property type="entry name" value="AMP_BINDING"/>
    <property type="match status" value="2"/>
</dbReference>
<dbReference type="InterPro" id="IPR042099">
    <property type="entry name" value="ANL_N_sf"/>
</dbReference>
<dbReference type="FunFam" id="3.30.300.30:FF:000015">
    <property type="entry name" value="Nonribosomal peptide synthase SidD"/>
    <property type="match status" value="1"/>
</dbReference>
<comment type="caution">
    <text evidence="5">The sequence shown here is derived from an EMBL/GenBank/DDBJ whole genome shotgun (WGS) entry which is preliminary data.</text>
</comment>
<dbReference type="GO" id="GO:0005737">
    <property type="term" value="C:cytoplasm"/>
    <property type="evidence" value="ECO:0007669"/>
    <property type="project" value="TreeGrafter"/>
</dbReference>
<evidence type="ECO:0000256" key="1">
    <source>
        <dbReference type="ARBA" id="ARBA00022450"/>
    </source>
</evidence>
<dbReference type="PANTHER" id="PTHR45527">
    <property type="entry name" value="NONRIBOSOMAL PEPTIDE SYNTHETASE"/>
    <property type="match status" value="1"/>
</dbReference>
<feature type="domain" description="Carrier" evidence="4">
    <location>
        <begin position="1689"/>
        <end position="1766"/>
    </location>
</feature>
<dbReference type="SUPFAM" id="SSF56801">
    <property type="entry name" value="Acetyl-CoA synthetase-like"/>
    <property type="match status" value="3"/>
</dbReference>
<dbReference type="InterPro" id="IPR009081">
    <property type="entry name" value="PP-bd_ACP"/>
</dbReference>
<dbReference type="SUPFAM" id="SSF52777">
    <property type="entry name" value="CoA-dependent acyltransferases"/>
    <property type="match status" value="4"/>
</dbReference>
<dbReference type="Pfam" id="PF00668">
    <property type="entry name" value="Condensation"/>
    <property type="match status" value="2"/>
</dbReference>
<keyword evidence="2" id="KW-0597">Phosphoprotein</keyword>
<reference evidence="5" key="1">
    <citation type="submission" date="2022-10" db="EMBL/GenBank/DDBJ databases">
        <title>Tapping the CABI collections for fungal endophytes: first genome assemblies for Collariella, Neodidymelliopsis, Ascochyta clinopodiicola, Didymella pomorum, Didymosphaeria variabile, Neocosmospora piperis and Neocucurbitaria cava.</title>
        <authorList>
            <person name="Hill R."/>
        </authorList>
    </citation>
    <scope>NUCLEOTIDE SEQUENCE</scope>
    <source>
        <strain evidence="5">IMI 366586</strain>
    </source>
</reference>
<dbReference type="InterPro" id="IPR023213">
    <property type="entry name" value="CAT-like_dom_sf"/>
</dbReference>
<dbReference type="InterPro" id="IPR020845">
    <property type="entry name" value="AMP-binding_CS"/>
</dbReference>
<dbReference type="InterPro" id="IPR001242">
    <property type="entry name" value="Condensation_dom"/>
</dbReference>
<name>A0A9W8TBC3_9HYPO</name>
<dbReference type="GO" id="GO:0044550">
    <property type="term" value="P:secondary metabolite biosynthetic process"/>
    <property type="evidence" value="ECO:0007669"/>
    <property type="project" value="TreeGrafter"/>
</dbReference>
<dbReference type="PROSITE" id="PS50075">
    <property type="entry name" value="CARRIER"/>
    <property type="match status" value="2"/>
</dbReference>
<accession>A0A9W8TBC3</accession>
<dbReference type="EMBL" id="JAPEUR010000471">
    <property type="protein sequence ID" value="KAJ4309002.1"/>
    <property type="molecule type" value="Genomic_DNA"/>
</dbReference>
<dbReference type="Proteomes" id="UP001140502">
    <property type="component" value="Unassembled WGS sequence"/>
</dbReference>
<dbReference type="InterPro" id="IPR036736">
    <property type="entry name" value="ACP-like_sf"/>
</dbReference>
<dbReference type="GO" id="GO:0031177">
    <property type="term" value="F:phosphopantetheine binding"/>
    <property type="evidence" value="ECO:0007669"/>
    <property type="project" value="TreeGrafter"/>
</dbReference>
<dbReference type="Gene3D" id="3.30.559.10">
    <property type="entry name" value="Chloramphenicol acetyltransferase-like domain"/>
    <property type="match status" value="2"/>
</dbReference>
<dbReference type="Gene3D" id="3.40.50.12780">
    <property type="entry name" value="N-terminal domain of ligase-like"/>
    <property type="match status" value="3"/>
</dbReference>
<dbReference type="GO" id="GO:0016874">
    <property type="term" value="F:ligase activity"/>
    <property type="evidence" value="ECO:0007669"/>
    <property type="project" value="UniProtKB-KW"/>
</dbReference>
<dbReference type="InterPro" id="IPR006162">
    <property type="entry name" value="Ppantetheine_attach_site"/>
</dbReference>
<proteinExistence type="predicted"/>
<dbReference type="PANTHER" id="PTHR45527:SF1">
    <property type="entry name" value="FATTY ACID SYNTHASE"/>
    <property type="match status" value="1"/>
</dbReference>
<dbReference type="CDD" id="cd19542">
    <property type="entry name" value="CT_NRPS-like"/>
    <property type="match status" value="1"/>
</dbReference>
<dbReference type="SUPFAM" id="SSF47336">
    <property type="entry name" value="ACP-like"/>
    <property type="match status" value="2"/>
</dbReference>
<evidence type="ECO:0000313" key="6">
    <source>
        <dbReference type="Proteomes" id="UP001140502"/>
    </source>
</evidence>
<evidence type="ECO:0000313" key="5">
    <source>
        <dbReference type="EMBL" id="KAJ4309002.1"/>
    </source>
</evidence>
<keyword evidence="3" id="KW-0436">Ligase</keyword>
<dbReference type="OrthoDB" id="416786at2759"/>
<keyword evidence="1" id="KW-0596">Phosphopantetheine</keyword>
<dbReference type="GO" id="GO:0043041">
    <property type="term" value="P:amino acid activation for nonribosomal peptide biosynthetic process"/>
    <property type="evidence" value="ECO:0007669"/>
    <property type="project" value="TreeGrafter"/>
</dbReference>
<keyword evidence="6" id="KW-1185">Reference proteome</keyword>
<dbReference type="Gene3D" id="1.10.1200.10">
    <property type="entry name" value="ACP-like"/>
    <property type="match status" value="1"/>
</dbReference>
<organism evidence="5 6">
    <name type="scientific">Fusarium piperis</name>
    <dbReference type="NCBI Taxonomy" id="1435070"/>
    <lineage>
        <taxon>Eukaryota</taxon>
        <taxon>Fungi</taxon>
        <taxon>Dikarya</taxon>
        <taxon>Ascomycota</taxon>
        <taxon>Pezizomycotina</taxon>
        <taxon>Sordariomycetes</taxon>
        <taxon>Hypocreomycetidae</taxon>
        <taxon>Hypocreales</taxon>
        <taxon>Nectriaceae</taxon>
        <taxon>Fusarium</taxon>
        <taxon>Fusarium solani species complex</taxon>
    </lineage>
</organism>
<gene>
    <name evidence="5" type="ORF">N0V84_011755</name>
</gene>
<dbReference type="PROSITE" id="PS00012">
    <property type="entry name" value="PHOSPHOPANTETHEINE"/>
    <property type="match status" value="1"/>
</dbReference>
<evidence type="ECO:0000256" key="2">
    <source>
        <dbReference type="ARBA" id="ARBA00022553"/>
    </source>
</evidence>
<dbReference type="Pfam" id="PF00550">
    <property type="entry name" value="PP-binding"/>
    <property type="match status" value="2"/>
</dbReference>
<dbReference type="InterPro" id="IPR000873">
    <property type="entry name" value="AMP-dep_synth/lig_dom"/>
</dbReference>
<evidence type="ECO:0000256" key="3">
    <source>
        <dbReference type="ARBA" id="ARBA00022598"/>
    </source>
</evidence>